<keyword evidence="2" id="KW-1185">Reference proteome</keyword>
<proteinExistence type="predicted"/>
<protein>
    <submittedName>
        <fullName evidence="1">SH3 domain protein</fullName>
    </submittedName>
</protein>
<evidence type="ECO:0000313" key="2">
    <source>
        <dbReference type="Proteomes" id="UP000230423"/>
    </source>
</evidence>
<reference evidence="1 2" key="1">
    <citation type="submission" date="2015-09" db="EMBL/GenBank/DDBJ databases">
        <title>Draft genome of the parasitic nematode Teladorsagia circumcincta isolate WARC Sus (inbred).</title>
        <authorList>
            <person name="Mitreva M."/>
        </authorList>
    </citation>
    <scope>NUCLEOTIDE SEQUENCE [LARGE SCALE GENOMIC DNA]</scope>
    <source>
        <strain evidence="1 2">S</strain>
    </source>
</reference>
<dbReference type="EMBL" id="KZ351809">
    <property type="protein sequence ID" value="PIO62666.1"/>
    <property type="molecule type" value="Genomic_DNA"/>
</dbReference>
<organism evidence="1 2">
    <name type="scientific">Teladorsagia circumcincta</name>
    <name type="common">Brown stomach worm</name>
    <name type="synonym">Ostertagia circumcincta</name>
    <dbReference type="NCBI Taxonomy" id="45464"/>
    <lineage>
        <taxon>Eukaryota</taxon>
        <taxon>Metazoa</taxon>
        <taxon>Ecdysozoa</taxon>
        <taxon>Nematoda</taxon>
        <taxon>Chromadorea</taxon>
        <taxon>Rhabditida</taxon>
        <taxon>Rhabditina</taxon>
        <taxon>Rhabditomorpha</taxon>
        <taxon>Strongyloidea</taxon>
        <taxon>Trichostrongylidae</taxon>
        <taxon>Teladorsagia</taxon>
    </lineage>
</organism>
<dbReference type="SUPFAM" id="SSF50044">
    <property type="entry name" value="SH3-domain"/>
    <property type="match status" value="1"/>
</dbReference>
<dbReference type="AlphaFoldDB" id="A0A2G9TXC2"/>
<dbReference type="OrthoDB" id="5971719at2759"/>
<gene>
    <name evidence="1" type="ORF">TELCIR_15763</name>
</gene>
<evidence type="ECO:0000313" key="1">
    <source>
        <dbReference type="EMBL" id="PIO62666.1"/>
    </source>
</evidence>
<sequence>MTCEAGHSLTFQYANAPREFGQPKIPQYEVPPCDVTEGLRAVALWDYQAADGTEISFDPDDIITEIDQDSSEISVRLDPNNDVRGSPNSKLAFYVHMRLLTYFAGTIISTDWMLTQVGGVDEDRTATLDCFRPITLAFFRTLYLHADTDHKVLVSA</sequence>
<name>A0A2G9TXC2_TELCI</name>
<dbReference type="Gene3D" id="2.30.30.40">
    <property type="entry name" value="SH3 Domains"/>
    <property type="match status" value="1"/>
</dbReference>
<dbReference type="Proteomes" id="UP000230423">
    <property type="component" value="Unassembled WGS sequence"/>
</dbReference>
<accession>A0A2G9TXC2</accession>
<dbReference type="InterPro" id="IPR036028">
    <property type="entry name" value="SH3-like_dom_sf"/>
</dbReference>